<reference evidence="2" key="1">
    <citation type="submission" date="2018-04" db="EMBL/GenBank/DDBJ databases">
        <title>Transcriptome assembly of Sipha flava.</title>
        <authorList>
            <person name="Scully E.D."/>
            <person name="Geib S.M."/>
            <person name="Palmer N.A."/>
            <person name="Koch K."/>
            <person name="Bradshaw J."/>
            <person name="Heng-Moss T."/>
            <person name="Sarath G."/>
        </authorList>
    </citation>
    <scope>NUCLEOTIDE SEQUENCE</scope>
</reference>
<accession>A0A2S2R8H2</accession>
<feature type="transmembrane region" description="Helical" evidence="1">
    <location>
        <begin position="19"/>
        <end position="43"/>
    </location>
</feature>
<keyword evidence="1" id="KW-0472">Membrane</keyword>
<organism evidence="2">
    <name type="scientific">Sipha flava</name>
    <name type="common">yellow sugarcane aphid</name>
    <dbReference type="NCBI Taxonomy" id="143950"/>
    <lineage>
        <taxon>Eukaryota</taxon>
        <taxon>Metazoa</taxon>
        <taxon>Ecdysozoa</taxon>
        <taxon>Arthropoda</taxon>
        <taxon>Hexapoda</taxon>
        <taxon>Insecta</taxon>
        <taxon>Pterygota</taxon>
        <taxon>Neoptera</taxon>
        <taxon>Paraneoptera</taxon>
        <taxon>Hemiptera</taxon>
        <taxon>Sternorrhyncha</taxon>
        <taxon>Aphidomorpha</taxon>
        <taxon>Aphidoidea</taxon>
        <taxon>Aphididae</taxon>
        <taxon>Sipha</taxon>
    </lineage>
</organism>
<name>A0A2S2R8H2_9HEMI</name>
<keyword evidence="1" id="KW-0812">Transmembrane</keyword>
<protein>
    <submittedName>
        <fullName evidence="2">Uncharacterized protein</fullName>
    </submittedName>
</protein>
<sequence>MYALCSDFNARCHIYRSNLLSFIIINIIMIYFTCCIIPIYIYLIITAVVFSHVISMFDLVGTHVAYYTVESRVANDLARKRTVPAMPPGSTDFLLANDTCTKCLLVWICVYIIKFCGILIM</sequence>
<dbReference type="EMBL" id="GGMS01016459">
    <property type="protein sequence ID" value="MBY85662.1"/>
    <property type="molecule type" value="Transcribed_RNA"/>
</dbReference>
<feature type="transmembrane region" description="Helical" evidence="1">
    <location>
        <begin position="49"/>
        <end position="69"/>
    </location>
</feature>
<feature type="transmembrane region" description="Helical" evidence="1">
    <location>
        <begin position="103"/>
        <end position="120"/>
    </location>
</feature>
<gene>
    <name evidence="2" type="ORF">g.182219</name>
</gene>
<proteinExistence type="predicted"/>
<keyword evidence="1" id="KW-1133">Transmembrane helix</keyword>
<evidence type="ECO:0000313" key="2">
    <source>
        <dbReference type="EMBL" id="MBY85662.1"/>
    </source>
</evidence>
<evidence type="ECO:0000256" key="1">
    <source>
        <dbReference type="SAM" id="Phobius"/>
    </source>
</evidence>
<dbReference type="AlphaFoldDB" id="A0A2S2R8H2"/>